<evidence type="ECO:0000313" key="2">
    <source>
        <dbReference type="Proteomes" id="UP000323506"/>
    </source>
</evidence>
<evidence type="ECO:0000313" key="1">
    <source>
        <dbReference type="EMBL" id="TYH23605.1"/>
    </source>
</evidence>
<dbReference type="Proteomes" id="UP000323506">
    <property type="component" value="Chromosome A03"/>
</dbReference>
<accession>A0A5D2GZB6</accession>
<gene>
    <name evidence="1" type="ORF">ES288_A03G027000v1</name>
</gene>
<organism evidence="1 2">
    <name type="scientific">Gossypium darwinii</name>
    <name type="common">Darwin's cotton</name>
    <name type="synonym">Gossypium barbadense var. darwinii</name>
    <dbReference type="NCBI Taxonomy" id="34276"/>
    <lineage>
        <taxon>Eukaryota</taxon>
        <taxon>Viridiplantae</taxon>
        <taxon>Streptophyta</taxon>
        <taxon>Embryophyta</taxon>
        <taxon>Tracheophyta</taxon>
        <taxon>Spermatophyta</taxon>
        <taxon>Magnoliopsida</taxon>
        <taxon>eudicotyledons</taxon>
        <taxon>Gunneridae</taxon>
        <taxon>Pentapetalae</taxon>
        <taxon>rosids</taxon>
        <taxon>malvids</taxon>
        <taxon>Malvales</taxon>
        <taxon>Malvaceae</taxon>
        <taxon>Malvoideae</taxon>
        <taxon>Gossypium</taxon>
    </lineage>
</organism>
<keyword evidence="2" id="KW-1185">Reference proteome</keyword>
<dbReference type="InterPro" id="IPR035892">
    <property type="entry name" value="C2_domain_sf"/>
</dbReference>
<evidence type="ECO:0008006" key="3">
    <source>
        <dbReference type="Google" id="ProtNLM"/>
    </source>
</evidence>
<sequence>MIFCFSLSSAISTYQSIITKSPLIQLHPKLKRVVSETSMADNCSLPQFVMELRVLPIKNLKKQGSCGLFTRHLRHHISLTKFNGVNNLCEGNVEKSTFGESFVVPIESNFFANNSYISLQLHTKRLLGRKDLLGWCQIPAADIGEPPVGSVRYLSYKLKGKDDSRGNRIVDLQLKLESYGCPVYTGQEVIGTPVVAR</sequence>
<dbReference type="EMBL" id="CM017690">
    <property type="protein sequence ID" value="TYH23605.1"/>
    <property type="molecule type" value="Genomic_DNA"/>
</dbReference>
<protein>
    <recommendedName>
        <fullName evidence="3">C2 domain-containing protein</fullName>
    </recommendedName>
</protein>
<proteinExistence type="predicted"/>
<name>A0A5D2GZB6_GOSDA</name>
<dbReference type="AlphaFoldDB" id="A0A5D2GZB6"/>
<dbReference type="SUPFAM" id="SSF49562">
    <property type="entry name" value="C2 domain (Calcium/lipid-binding domain, CaLB)"/>
    <property type="match status" value="1"/>
</dbReference>
<reference evidence="1 2" key="1">
    <citation type="submission" date="2019-06" db="EMBL/GenBank/DDBJ databases">
        <title>WGS assembly of Gossypium darwinii.</title>
        <authorList>
            <person name="Chen Z.J."/>
            <person name="Sreedasyam A."/>
            <person name="Ando A."/>
            <person name="Song Q."/>
            <person name="De L."/>
            <person name="Hulse-Kemp A."/>
            <person name="Ding M."/>
            <person name="Ye W."/>
            <person name="Kirkbride R."/>
            <person name="Jenkins J."/>
            <person name="Plott C."/>
            <person name="Lovell J."/>
            <person name="Lin Y.-M."/>
            <person name="Vaughn R."/>
            <person name="Liu B."/>
            <person name="Li W."/>
            <person name="Simpson S."/>
            <person name="Scheffler B."/>
            <person name="Saski C."/>
            <person name="Grover C."/>
            <person name="Hu G."/>
            <person name="Conover J."/>
            <person name="Carlson J."/>
            <person name="Shu S."/>
            <person name="Boston L."/>
            <person name="Williams M."/>
            <person name="Peterson D."/>
            <person name="Mcgee K."/>
            <person name="Jones D."/>
            <person name="Wendel J."/>
            <person name="Stelly D."/>
            <person name="Grimwood J."/>
            <person name="Schmutz J."/>
        </authorList>
    </citation>
    <scope>NUCLEOTIDE SEQUENCE [LARGE SCALE GENOMIC DNA]</scope>
    <source>
        <strain evidence="1">1808015.09</strain>
    </source>
</reference>